<evidence type="ECO:0000256" key="5">
    <source>
        <dbReference type="ARBA" id="ARBA00038749"/>
    </source>
</evidence>
<dbReference type="EMBL" id="ML976766">
    <property type="protein sequence ID" value="KAF1965207.1"/>
    <property type="molecule type" value="Genomic_DNA"/>
</dbReference>
<reference evidence="9" key="1">
    <citation type="journal article" date="2020" name="Stud. Mycol.">
        <title>101 Dothideomycetes genomes: a test case for predicting lifestyles and emergence of pathogens.</title>
        <authorList>
            <person name="Haridas S."/>
            <person name="Albert R."/>
            <person name="Binder M."/>
            <person name="Bloem J."/>
            <person name="Labutti K."/>
            <person name="Salamov A."/>
            <person name="Andreopoulos B."/>
            <person name="Baker S."/>
            <person name="Barry K."/>
            <person name="Bills G."/>
            <person name="Bluhm B."/>
            <person name="Cannon C."/>
            <person name="Castanera R."/>
            <person name="Culley D."/>
            <person name="Daum C."/>
            <person name="Ezra D."/>
            <person name="Gonzalez J."/>
            <person name="Henrissat B."/>
            <person name="Kuo A."/>
            <person name="Liang C."/>
            <person name="Lipzen A."/>
            <person name="Lutzoni F."/>
            <person name="Magnuson J."/>
            <person name="Mondo S."/>
            <person name="Nolan M."/>
            <person name="Ohm R."/>
            <person name="Pangilinan J."/>
            <person name="Park H.-J."/>
            <person name="Ramirez L."/>
            <person name="Alfaro M."/>
            <person name="Sun H."/>
            <person name="Tritt A."/>
            <person name="Yoshinaga Y."/>
            <person name="Zwiers L.-H."/>
            <person name="Turgeon B."/>
            <person name="Goodwin S."/>
            <person name="Spatafora J."/>
            <person name="Crous P."/>
            <person name="Grigoriev I."/>
        </authorList>
    </citation>
    <scope>NUCLEOTIDE SEQUENCE</scope>
    <source>
        <strain evidence="9">CBS 107.79</strain>
    </source>
</reference>
<accession>A0A6A5UW08</accession>
<dbReference type="Gene3D" id="2.130.10.10">
    <property type="entry name" value="YVTN repeat-like/Quinoprotein amine dehydrogenase"/>
    <property type="match status" value="2"/>
</dbReference>
<name>A0A6A5UW08_9PLEO</name>
<dbReference type="Proteomes" id="UP000800036">
    <property type="component" value="Unassembled WGS sequence"/>
</dbReference>
<sequence length="536" mass="58081">MAVDVEQQQSTRDPARPSYIFRGHNAHIHSVQILRRNTCLLTGDADGWVVCWKLETKRPLAVWKAHDAAILGTAEWVPDNIITHGRDNALRIWQLKAGDHSFSTVLPADGTDPHRPKPWLLHSLPVNTLNFCAFTMCYQRGKVDAYADLPPTGSSGPIYIAVPGRDDKKAEVYQFPDEKLVCVVPKIEALDTGMVMALKLAHHQPSNNIVVIAGYEGGFTAVHLVPDSPRGIRTLTLELAQTIYLSQPHTQPVLSVDALPDGTGFFSSSADAIIAAHRILELPCYDDAQVDLIKDRPVDAINESEGPSASASKEGPVEPDNTTTLNDADVESATPTDDPRPTAPNSPGTTPSEDGKPSSPISFPKTRSPNTTPTAQASSQSARPSGLSTLLASAPSQLKPIKTVKPPAALSIQAPHKSLNTKHAGQQSLRVRSDGRLLVTGGWDSRIRVYSAKTLKEVAVLKWHKEGVYAVGFGEVLSKEDLESDRGDGKTGGEGEVVRRETGLAKLQRQREEVVKAKHWVVAGAKDGRVSLWEVF</sequence>
<gene>
    <name evidence="9" type="ORF">BU23DRAFT_546258</name>
</gene>
<dbReference type="SMART" id="SM00320">
    <property type="entry name" value="WD40"/>
    <property type="match status" value="5"/>
</dbReference>
<dbReference type="AlphaFoldDB" id="A0A6A5UW08"/>
<proteinExistence type="inferred from homology"/>
<dbReference type="PROSITE" id="PS00678">
    <property type="entry name" value="WD_REPEATS_1"/>
    <property type="match status" value="1"/>
</dbReference>
<organism evidence="9 10">
    <name type="scientific">Bimuria novae-zelandiae CBS 107.79</name>
    <dbReference type="NCBI Taxonomy" id="1447943"/>
    <lineage>
        <taxon>Eukaryota</taxon>
        <taxon>Fungi</taxon>
        <taxon>Dikarya</taxon>
        <taxon>Ascomycota</taxon>
        <taxon>Pezizomycotina</taxon>
        <taxon>Dothideomycetes</taxon>
        <taxon>Pleosporomycetidae</taxon>
        <taxon>Pleosporales</taxon>
        <taxon>Massarineae</taxon>
        <taxon>Didymosphaeriaceae</taxon>
        <taxon>Bimuria</taxon>
    </lineage>
</organism>
<evidence type="ECO:0000256" key="1">
    <source>
        <dbReference type="ARBA" id="ARBA00022574"/>
    </source>
</evidence>
<comment type="similarity">
    <text evidence="4">Belongs to the WD repeat ASA1 family.</text>
</comment>
<evidence type="ECO:0000256" key="2">
    <source>
        <dbReference type="ARBA" id="ARBA00022737"/>
    </source>
</evidence>
<dbReference type="InterPro" id="IPR036322">
    <property type="entry name" value="WD40_repeat_dom_sf"/>
</dbReference>
<evidence type="ECO:0000256" key="6">
    <source>
        <dbReference type="ARBA" id="ARBA00040563"/>
    </source>
</evidence>
<keyword evidence="1 7" id="KW-0853">WD repeat</keyword>
<dbReference type="PROSITE" id="PS50082">
    <property type="entry name" value="WD_REPEATS_2"/>
    <property type="match status" value="1"/>
</dbReference>
<evidence type="ECO:0000313" key="9">
    <source>
        <dbReference type="EMBL" id="KAF1965207.1"/>
    </source>
</evidence>
<dbReference type="InterPro" id="IPR015943">
    <property type="entry name" value="WD40/YVTN_repeat-like_dom_sf"/>
</dbReference>
<keyword evidence="10" id="KW-1185">Reference proteome</keyword>
<dbReference type="PANTHER" id="PTHR19854:SF1">
    <property type="entry name" value="GUANINE NUCLEOTIDE-BINDING PROTEIN SUBUNIT BETA-LIKE PROTEIN 1"/>
    <property type="match status" value="1"/>
</dbReference>
<evidence type="ECO:0000256" key="8">
    <source>
        <dbReference type="SAM" id="MobiDB-lite"/>
    </source>
</evidence>
<evidence type="ECO:0000256" key="7">
    <source>
        <dbReference type="PROSITE-ProRule" id="PRU00221"/>
    </source>
</evidence>
<comment type="subunit">
    <text evidence="5">Component of the ASTRA chromatin remodeling machinery complex.</text>
</comment>
<comment type="function">
    <text evidence="3">Component of the ASTRA complex involved in chromatin remodeling.</text>
</comment>
<evidence type="ECO:0000256" key="3">
    <source>
        <dbReference type="ARBA" id="ARBA00037338"/>
    </source>
</evidence>
<feature type="compositionally biased region" description="Polar residues" evidence="8">
    <location>
        <begin position="359"/>
        <end position="388"/>
    </location>
</feature>
<dbReference type="SUPFAM" id="SSF50978">
    <property type="entry name" value="WD40 repeat-like"/>
    <property type="match status" value="1"/>
</dbReference>
<protein>
    <recommendedName>
        <fullName evidence="6">ASTRA-associated protein 1</fullName>
    </recommendedName>
</protein>
<keyword evidence="2" id="KW-0677">Repeat</keyword>
<evidence type="ECO:0000313" key="10">
    <source>
        <dbReference type="Proteomes" id="UP000800036"/>
    </source>
</evidence>
<feature type="region of interest" description="Disordered" evidence="8">
    <location>
        <begin position="482"/>
        <end position="502"/>
    </location>
</feature>
<feature type="region of interest" description="Disordered" evidence="8">
    <location>
        <begin position="301"/>
        <end position="388"/>
    </location>
</feature>
<dbReference type="InterPro" id="IPR001680">
    <property type="entry name" value="WD40_rpt"/>
</dbReference>
<evidence type="ECO:0000256" key="4">
    <source>
        <dbReference type="ARBA" id="ARBA00037931"/>
    </source>
</evidence>
<dbReference type="Pfam" id="PF00400">
    <property type="entry name" value="WD40"/>
    <property type="match status" value="2"/>
</dbReference>
<feature type="repeat" description="WD" evidence="7">
    <location>
        <begin position="21"/>
        <end position="62"/>
    </location>
</feature>
<dbReference type="PANTHER" id="PTHR19854">
    <property type="entry name" value="TRANSDUCIN BETA-LIKE 3"/>
    <property type="match status" value="1"/>
</dbReference>
<dbReference type="InterPro" id="IPR019775">
    <property type="entry name" value="WD40_repeat_CS"/>
</dbReference>
<dbReference type="OrthoDB" id="7668193at2759"/>